<proteinExistence type="predicted"/>
<evidence type="ECO:0000313" key="2">
    <source>
        <dbReference type="Proteomes" id="UP001158066"/>
    </source>
</evidence>
<dbReference type="InterPro" id="IPR021378">
    <property type="entry name" value="DUF3010"/>
</dbReference>
<dbReference type="RefSeq" id="WP_283410842.1">
    <property type="nucleotide sequence ID" value="NZ_FXUF01000023.1"/>
</dbReference>
<dbReference type="EMBL" id="FXUF01000023">
    <property type="protein sequence ID" value="SMP71396.1"/>
    <property type="molecule type" value="Genomic_DNA"/>
</dbReference>
<name>A0AA45WZH7_9CLOT</name>
<accession>A0AA45WZH7</accession>
<protein>
    <recommendedName>
        <fullName evidence="3">DUF3010 family protein</fullName>
    </recommendedName>
</protein>
<evidence type="ECO:0008006" key="3">
    <source>
        <dbReference type="Google" id="ProtNLM"/>
    </source>
</evidence>
<dbReference type="Pfam" id="PF11215">
    <property type="entry name" value="DUF3010"/>
    <property type="match status" value="1"/>
</dbReference>
<organism evidence="1 2">
    <name type="scientific">Anoxynatronum buryatiense</name>
    <dbReference type="NCBI Taxonomy" id="489973"/>
    <lineage>
        <taxon>Bacteria</taxon>
        <taxon>Bacillati</taxon>
        <taxon>Bacillota</taxon>
        <taxon>Clostridia</taxon>
        <taxon>Eubacteriales</taxon>
        <taxon>Clostridiaceae</taxon>
        <taxon>Anoxynatronum</taxon>
    </lineage>
</organism>
<reference evidence="1" key="1">
    <citation type="submission" date="2017-05" db="EMBL/GenBank/DDBJ databases">
        <authorList>
            <person name="Varghese N."/>
            <person name="Submissions S."/>
        </authorList>
    </citation>
    <scope>NUCLEOTIDE SEQUENCE</scope>
    <source>
        <strain evidence="1">Su22</strain>
    </source>
</reference>
<comment type="caution">
    <text evidence="1">The sequence shown here is derived from an EMBL/GenBank/DDBJ whole genome shotgun (WGS) entry which is preliminary data.</text>
</comment>
<gene>
    <name evidence="1" type="ORF">SAMN06296020_12315</name>
</gene>
<sequence length="138" mass="15598">MAIICGIELKSSEAIFALIEWEDGEAKYLDTDPKRLQIADDECVVAVQSFLDAFRNFLQDNYIDQIVIKKRNKRGRLSGGAVTFKLEGLIQINGTVPVDFISGQGISAAQRRTPLEIPEEIKRYQEQAYLAAYTWALR</sequence>
<dbReference type="Proteomes" id="UP001158066">
    <property type="component" value="Unassembled WGS sequence"/>
</dbReference>
<evidence type="ECO:0000313" key="1">
    <source>
        <dbReference type="EMBL" id="SMP71396.1"/>
    </source>
</evidence>
<dbReference type="AlphaFoldDB" id="A0AA45WZH7"/>
<keyword evidence="2" id="KW-1185">Reference proteome</keyword>